<accession>A0AA97FCX5</accession>
<dbReference type="InterPro" id="IPR036563">
    <property type="entry name" value="MoaE_sf"/>
</dbReference>
<evidence type="ECO:0000259" key="1">
    <source>
        <dbReference type="Pfam" id="PF03205"/>
    </source>
</evidence>
<dbReference type="Proteomes" id="UP001301797">
    <property type="component" value="Chromosome"/>
</dbReference>
<evidence type="ECO:0000313" key="2">
    <source>
        <dbReference type="EMBL" id="WOF15743.1"/>
    </source>
</evidence>
<dbReference type="GO" id="GO:0006777">
    <property type="term" value="P:Mo-molybdopterin cofactor biosynthetic process"/>
    <property type="evidence" value="ECO:0007669"/>
    <property type="project" value="InterPro"/>
</dbReference>
<organism evidence="2 3">
    <name type="scientific">Methanochimaera problematica</name>
    <dbReference type="NCBI Taxonomy" id="2609417"/>
    <lineage>
        <taxon>Archaea</taxon>
        <taxon>Methanobacteriati</taxon>
        <taxon>Methanobacteriota</taxon>
        <taxon>Stenosarchaea group</taxon>
        <taxon>Methanomicrobia</taxon>
        <taxon>Methanomicrobiales</taxon>
        <taxon>Methanomicrobiaceae</taxon>
        <taxon>Methanochimaera</taxon>
    </lineage>
</organism>
<dbReference type="KEGG" id="mefw:F1737_03070"/>
<sequence length="258" mass="28910">MKIIHVAGTSNSGKTLFIHQLLDKMTVMFPGKVGVIKHLGHHIYDQVSDKDTSTHYEHGAAYVAGIDAEKAMVAIRNGKLSDMLDFLSDSGMEYTIIEGFKTEGFKKIIKGDLEAENCILRDPDVNTVINSLDNFDDYFTMQGIIKNLKNNTDISKAGAILSFNGIVREITGDEKTEYMDFYDYEKIDNLVNELKIDMEKVPGILGVRFHHNKGRLYAGEDVTYIAVIASHRQEAFTAMMNAIDILKEKLHDAGKELV</sequence>
<dbReference type="SUPFAM" id="SSF52540">
    <property type="entry name" value="P-loop containing nucleoside triphosphate hydrolases"/>
    <property type="match status" value="1"/>
</dbReference>
<reference evidence="2 3" key="1">
    <citation type="submission" date="2019-09" db="EMBL/GenBank/DDBJ databases">
        <title>The complete genome of Methanoplanus sp. FWC-SCC4.</title>
        <authorList>
            <person name="Chen S.-C."/>
            <person name="Zhou Y.-Z."/>
            <person name="Lai M.-C."/>
        </authorList>
    </citation>
    <scope>NUCLEOTIDE SEQUENCE [LARGE SCALE GENOMIC DNA]</scope>
    <source>
        <strain evidence="2 3">FWC-SCC4</strain>
    </source>
</reference>
<dbReference type="SUPFAM" id="SSF54690">
    <property type="entry name" value="Molybdopterin synthase subunit MoaE"/>
    <property type="match status" value="1"/>
</dbReference>
<dbReference type="Pfam" id="PF02391">
    <property type="entry name" value="MoaE"/>
    <property type="match status" value="1"/>
</dbReference>
<dbReference type="GeneID" id="85229117"/>
<dbReference type="Pfam" id="PF03205">
    <property type="entry name" value="MobB"/>
    <property type="match status" value="1"/>
</dbReference>
<dbReference type="InterPro" id="IPR003448">
    <property type="entry name" value="Mopterin_biosynth_MoaE"/>
</dbReference>
<dbReference type="InterPro" id="IPR027417">
    <property type="entry name" value="P-loop_NTPase"/>
</dbReference>
<dbReference type="AlphaFoldDB" id="A0AA97FCX5"/>
<dbReference type="GO" id="GO:0005525">
    <property type="term" value="F:GTP binding"/>
    <property type="evidence" value="ECO:0007669"/>
    <property type="project" value="InterPro"/>
</dbReference>
<keyword evidence="3" id="KW-1185">Reference proteome</keyword>
<protein>
    <submittedName>
        <fullName evidence="2">Molybdopterin-guanine dinucleotide biosynthesis protein B</fullName>
    </submittedName>
</protein>
<dbReference type="EMBL" id="CP043875">
    <property type="protein sequence ID" value="WOF15743.1"/>
    <property type="molecule type" value="Genomic_DNA"/>
</dbReference>
<proteinExistence type="predicted"/>
<evidence type="ECO:0000313" key="3">
    <source>
        <dbReference type="Proteomes" id="UP001301797"/>
    </source>
</evidence>
<dbReference type="PANTHER" id="PTHR40072">
    <property type="entry name" value="MOLYBDOPTERIN-GUANINE DINUCLEOTIDE BIOSYNTHESIS ADAPTER PROTEIN-RELATED"/>
    <property type="match status" value="1"/>
</dbReference>
<dbReference type="RefSeq" id="WP_317137317.1">
    <property type="nucleotide sequence ID" value="NZ_CP043875.1"/>
</dbReference>
<dbReference type="PANTHER" id="PTHR40072:SF1">
    <property type="entry name" value="MOLYBDOPTERIN-GUANINE DINUCLEOTIDE BIOSYNTHESIS ADAPTER PROTEIN"/>
    <property type="match status" value="1"/>
</dbReference>
<feature type="domain" description="Molybdopterin-guanine dinucleotide biosynthesis protein B (MobB)" evidence="1">
    <location>
        <begin position="3"/>
        <end position="109"/>
    </location>
</feature>
<dbReference type="InterPro" id="IPR052539">
    <property type="entry name" value="MGD_biosynthesis_adapter"/>
</dbReference>
<gene>
    <name evidence="2" type="ORF">F1737_03070</name>
</gene>
<name>A0AA97FCX5_9EURY</name>
<dbReference type="Gene3D" id="3.40.50.300">
    <property type="entry name" value="P-loop containing nucleotide triphosphate hydrolases"/>
    <property type="match status" value="1"/>
</dbReference>
<dbReference type="InterPro" id="IPR004435">
    <property type="entry name" value="MobB_dom"/>
</dbReference>